<feature type="non-terminal residue" evidence="2">
    <location>
        <position position="1"/>
    </location>
</feature>
<evidence type="ECO:0008006" key="4">
    <source>
        <dbReference type="Google" id="ProtNLM"/>
    </source>
</evidence>
<reference evidence="3" key="1">
    <citation type="submission" date="2016-04" db="EMBL/GenBank/DDBJ databases">
        <title>Cephalotus genome sequencing.</title>
        <authorList>
            <person name="Fukushima K."/>
            <person name="Hasebe M."/>
            <person name="Fang X."/>
        </authorList>
    </citation>
    <scope>NUCLEOTIDE SEQUENCE [LARGE SCALE GENOMIC DNA]</scope>
    <source>
        <strain evidence="3">cv. St1</strain>
    </source>
</reference>
<feature type="chain" id="PRO_5012365717" description="DUF4283 domain-containing protein" evidence="1">
    <location>
        <begin position="17"/>
        <end position="185"/>
    </location>
</feature>
<proteinExistence type="predicted"/>
<dbReference type="Proteomes" id="UP000187406">
    <property type="component" value="Unassembled WGS sequence"/>
</dbReference>
<evidence type="ECO:0000313" key="3">
    <source>
        <dbReference type="Proteomes" id="UP000187406"/>
    </source>
</evidence>
<accession>A0A1Q3AV08</accession>
<name>A0A1Q3AV08_CEPFO</name>
<keyword evidence="1" id="KW-0732">Signal</keyword>
<organism evidence="2 3">
    <name type="scientific">Cephalotus follicularis</name>
    <name type="common">Albany pitcher plant</name>
    <dbReference type="NCBI Taxonomy" id="3775"/>
    <lineage>
        <taxon>Eukaryota</taxon>
        <taxon>Viridiplantae</taxon>
        <taxon>Streptophyta</taxon>
        <taxon>Embryophyta</taxon>
        <taxon>Tracheophyta</taxon>
        <taxon>Spermatophyta</taxon>
        <taxon>Magnoliopsida</taxon>
        <taxon>eudicotyledons</taxon>
        <taxon>Gunneridae</taxon>
        <taxon>Pentapetalae</taxon>
        <taxon>rosids</taxon>
        <taxon>fabids</taxon>
        <taxon>Oxalidales</taxon>
        <taxon>Cephalotaceae</taxon>
        <taxon>Cephalotus</taxon>
    </lineage>
</organism>
<protein>
    <recommendedName>
        <fullName evidence="4">DUF4283 domain-containing protein</fullName>
    </recommendedName>
</protein>
<feature type="signal peptide" evidence="1">
    <location>
        <begin position="1"/>
        <end position="16"/>
    </location>
</feature>
<comment type="caution">
    <text evidence="2">The sequence shown here is derived from an EMBL/GenBank/DDBJ whole genome shotgun (WGS) entry which is preliminary data.</text>
</comment>
<sequence length="185" mass="21032">LISLILKLSCLSLSLSLCSPSLFPDPPTPATALQPVTSSPPIQLLPLKNPTQIGSSVSPTRLQEGWFILFVKLEGYEIHQFNHSLAVIWAFRMCLNIPDPDSSHAIVGWASKKFATAIFSYMSRVEGVDSWVSKLHRLYRRRKIYFFTRDGRICVQLGCYNNRGRYNNLARILVRTDFNFVILDL</sequence>
<dbReference type="InParanoid" id="A0A1Q3AV08"/>
<evidence type="ECO:0000313" key="2">
    <source>
        <dbReference type="EMBL" id="GAV59568.1"/>
    </source>
</evidence>
<dbReference type="EMBL" id="BDDD01000119">
    <property type="protein sequence ID" value="GAV59568.1"/>
    <property type="molecule type" value="Genomic_DNA"/>
</dbReference>
<keyword evidence="3" id="KW-1185">Reference proteome</keyword>
<dbReference type="OrthoDB" id="203237at2759"/>
<evidence type="ECO:0000256" key="1">
    <source>
        <dbReference type="SAM" id="SignalP"/>
    </source>
</evidence>
<dbReference type="AlphaFoldDB" id="A0A1Q3AV08"/>
<gene>
    <name evidence="2" type="ORF">CFOL_v3_03099</name>
</gene>